<dbReference type="HOGENOM" id="CLU_009583_2_2_2"/>
<organism evidence="3 4">
    <name type="scientific">Methanosarcina vacuolata Z-761</name>
    <dbReference type="NCBI Taxonomy" id="1434123"/>
    <lineage>
        <taxon>Archaea</taxon>
        <taxon>Methanobacteriati</taxon>
        <taxon>Methanobacteriota</taxon>
        <taxon>Stenosarchaea group</taxon>
        <taxon>Methanomicrobia</taxon>
        <taxon>Methanosarcinales</taxon>
        <taxon>Methanosarcinaceae</taxon>
        <taxon>Methanosarcina</taxon>
    </lineage>
</organism>
<dbReference type="Proteomes" id="UP000033096">
    <property type="component" value="Chromosome"/>
</dbReference>
<sequence>MKIAFVYDAVYPWVKGGAEMRIHELGKQLSARGHEVHIFGVKWWEGEDTFEYEGMTLHGVCKARNLYVNGRRSISEAIIFAAKLFPELKKENFDLIDVSVFPYFSCFTVKAVSILKKAPLVLTWHEVWDDYWYEYLGRAGIFGLLVEKAISKLSDNNIAVSKWTKDRLEGLGVPGEKIAVIPNGIDLKRISGIESNWGKFPVDPENNAYDIIFAGRLIKEKNVDLLIKAVALLKADFPDLRCCIVGDGPERAALVELAKRSGVCENVEFAGFQEYGALIGKIKASKVLVLPSSREGFGMVVIEAFACGVPVVTVKAKYNAAQGLVEDGIDGFIVELEEREIAKAVAKMIGKNSKNKKASEAALRKAENYDWEEIVKNVQLMFEACIKRN</sequence>
<accession>A0A0E3Q8F1</accession>
<dbReference type="Gene3D" id="3.40.50.2000">
    <property type="entry name" value="Glycogen Phosphorylase B"/>
    <property type="match status" value="2"/>
</dbReference>
<gene>
    <name evidence="3" type="ORF">MSVAZ_2859</name>
</gene>
<dbReference type="InterPro" id="IPR050194">
    <property type="entry name" value="Glycosyltransferase_grp1"/>
</dbReference>
<dbReference type="KEGG" id="mvc:MSVAZ_2859"/>
<proteinExistence type="predicted"/>
<dbReference type="PATRIC" id="fig|1434123.4.peg.3515"/>
<dbReference type="STRING" id="1434123.MSVAZ_2859"/>
<evidence type="ECO:0000259" key="2">
    <source>
        <dbReference type="Pfam" id="PF13439"/>
    </source>
</evidence>
<protein>
    <submittedName>
        <fullName evidence="3">LPS biosynthesis RfbU related protein</fullName>
    </submittedName>
</protein>
<dbReference type="InterPro" id="IPR028098">
    <property type="entry name" value="Glyco_trans_4-like_N"/>
</dbReference>
<dbReference type="GeneID" id="24811375"/>
<dbReference type="GO" id="GO:0016757">
    <property type="term" value="F:glycosyltransferase activity"/>
    <property type="evidence" value="ECO:0007669"/>
    <property type="project" value="InterPro"/>
</dbReference>
<reference evidence="3 4" key="1">
    <citation type="submission" date="2014-07" db="EMBL/GenBank/DDBJ databases">
        <title>Methanogenic archaea and the global carbon cycle.</title>
        <authorList>
            <person name="Henriksen J.R."/>
            <person name="Luke J."/>
            <person name="Reinhart S."/>
            <person name="Benedict M.N."/>
            <person name="Youngblut N.D."/>
            <person name="Metcalf M.E."/>
            <person name="Whitaker R.J."/>
            <person name="Metcalf W.W."/>
        </authorList>
    </citation>
    <scope>NUCLEOTIDE SEQUENCE [LARGE SCALE GENOMIC DNA]</scope>
    <source>
        <strain evidence="3 4">Z-761</strain>
    </source>
</reference>
<feature type="domain" description="Glycosyltransferase subfamily 4-like N-terminal" evidence="2">
    <location>
        <begin position="16"/>
        <end position="189"/>
    </location>
</feature>
<evidence type="ECO:0000313" key="4">
    <source>
        <dbReference type="Proteomes" id="UP000033096"/>
    </source>
</evidence>
<dbReference type="Pfam" id="PF00534">
    <property type="entry name" value="Glycos_transf_1"/>
    <property type="match status" value="1"/>
</dbReference>
<dbReference type="PANTHER" id="PTHR45947:SF3">
    <property type="entry name" value="SULFOQUINOVOSYL TRANSFERASE SQD2"/>
    <property type="match status" value="1"/>
</dbReference>
<evidence type="ECO:0000313" key="3">
    <source>
        <dbReference type="EMBL" id="AKB45128.1"/>
    </source>
</evidence>
<dbReference type="InterPro" id="IPR001296">
    <property type="entry name" value="Glyco_trans_1"/>
</dbReference>
<keyword evidence="4" id="KW-1185">Reference proteome</keyword>
<dbReference type="Pfam" id="PF13439">
    <property type="entry name" value="Glyco_transf_4"/>
    <property type="match status" value="1"/>
</dbReference>
<dbReference type="SUPFAM" id="SSF53756">
    <property type="entry name" value="UDP-Glycosyltransferase/glycogen phosphorylase"/>
    <property type="match status" value="1"/>
</dbReference>
<dbReference type="CDD" id="cd03801">
    <property type="entry name" value="GT4_PimA-like"/>
    <property type="match status" value="1"/>
</dbReference>
<dbReference type="AlphaFoldDB" id="A0A0E3Q8F1"/>
<feature type="domain" description="Glycosyl transferase family 1" evidence="1">
    <location>
        <begin position="206"/>
        <end position="362"/>
    </location>
</feature>
<dbReference type="RefSeq" id="WP_048122320.1">
    <property type="nucleotide sequence ID" value="NZ_CP009520.1"/>
</dbReference>
<evidence type="ECO:0000259" key="1">
    <source>
        <dbReference type="Pfam" id="PF00534"/>
    </source>
</evidence>
<dbReference type="PANTHER" id="PTHR45947">
    <property type="entry name" value="SULFOQUINOVOSYL TRANSFERASE SQD2"/>
    <property type="match status" value="1"/>
</dbReference>
<dbReference type="EMBL" id="CP009520">
    <property type="protein sequence ID" value="AKB45128.1"/>
    <property type="molecule type" value="Genomic_DNA"/>
</dbReference>
<name>A0A0E3Q8F1_9EURY</name>